<organism evidence="3 4">
    <name type="scientific">Paenibacillus lutimineralis</name>
    <dbReference type="NCBI Taxonomy" id="2707005"/>
    <lineage>
        <taxon>Bacteria</taxon>
        <taxon>Bacillati</taxon>
        <taxon>Bacillota</taxon>
        <taxon>Bacilli</taxon>
        <taxon>Bacillales</taxon>
        <taxon>Paenibacillaceae</taxon>
        <taxon>Paenibacillus</taxon>
    </lineage>
</organism>
<feature type="region of interest" description="Disordered" evidence="1">
    <location>
        <begin position="840"/>
        <end position="905"/>
    </location>
</feature>
<dbReference type="InterPro" id="IPR044016">
    <property type="entry name" value="Big_13"/>
</dbReference>
<evidence type="ECO:0000256" key="1">
    <source>
        <dbReference type="SAM" id="MobiDB-lite"/>
    </source>
</evidence>
<accession>A0A3Q9I9Q5</accession>
<feature type="domain" description="SLH" evidence="2">
    <location>
        <begin position="1162"/>
        <end position="1225"/>
    </location>
</feature>
<dbReference type="Gene3D" id="2.60.40.10">
    <property type="entry name" value="Immunoglobulins"/>
    <property type="match status" value="3"/>
</dbReference>
<dbReference type="EMBL" id="CP034346">
    <property type="protein sequence ID" value="AZS14312.1"/>
    <property type="molecule type" value="Genomic_DNA"/>
</dbReference>
<dbReference type="PROSITE" id="PS51272">
    <property type="entry name" value="SLH"/>
    <property type="match status" value="3"/>
</dbReference>
<reference evidence="4" key="1">
    <citation type="submission" date="2018-12" db="EMBL/GenBank/DDBJ databases">
        <title>Complete genome sequence of Paenibacillus sp. MBLB1234.</title>
        <authorList>
            <person name="Nam Y.-D."/>
            <person name="Kang J."/>
            <person name="Chung W.-H."/>
            <person name="Park Y.S."/>
        </authorList>
    </citation>
    <scope>NUCLEOTIDE SEQUENCE [LARGE SCALE GENOMIC DNA]</scope>
    <source>
        <strain evidence="4">MBLB1234</strain>
    </source>
</reference>
<keyword evidence="4" id="KW-1185">Reference proteome</keyword>
<sequence>MLLQGDYFKWRKQLMVMLIFVLVFGSFSTTFVPKVSAASSPLTPGGLSGSQPVLWLKADSDVNENNGLLTEWADQSTDPVRFTLDVPTGKEAITPKYNSVGVNFNPSITFNNSYTTDHYDQSAKLIGDKQITFQSGYAVYKWPATGYAGSLVGSIEIKTYGSQILGGNADFAVGNGASKVWRGFKEPDPDRERFQLANYEIKDDTNHSARVNGKAAETIINGKATFGTFEFTPVIGATAGTSGSNWRGLRAEVAEIILYDSLTSDDAAKIETYLGVKYGITLNNGESNYISTNDDTVWTADSTYKHNIAGIGQDDAEALVQKQSRSINAGTQIAIGVNTLVNSNALNTGTLSDQQYLIWGDNGQDLTFDQQIGSTNEYHSQRVWKVQNTNGVGEVQIAIPTSAIPAGKKLLVSSSDTDFTNATQKELEIIDLNGVEHYAAKTTLNNGQFFTFGVLAQSAKVEEITAAGDEVVLTFDQEIVLTDLTGFTLEINGVEVTIDSFEIGVDGKTLKLKTSEEITQVDAVKVSYEKSVGNLKGKNGAPVHSFDYLIAPPALVITEPSGDTVFVKKPEIKGTTTPGAKVSVEIKDGSGAVIATPTVTVNQDGTWSFIPSADLVDGSYTIEVTSTKDDKTAKENKIITVDTTNPALVITEPSGDTLFMKKPEIKGTADKDAKVIVELKDESGNVVETREVEVDSNGNWSFIPSTDLKDGKYTINVTAEKHSKVSTDSKIVTVDTTDKSQLSGLELKRGDGTPIAISPAFNGGVTHYQASVTHDVYNTTVTLATYDPNATIEISVNGGVWKAIPNGSVSDELPLAVGTNTIVVKVTDAQGNVTEYTLTITRGSNGSNNNGGNNGGNSGGNTTPATPPTTTPPATDPGVNTSVNGNDGGFATGKTTTSGGNKQTSVLVNRDKLGDILSNGTGQKLAIQSSNDGDMQVDGLTAETVKQLADKGASLEIGNLLAIYPVPGGKMDLSGVSKQLGNAALGDIAVHIDIQRSSKALTDSARSKAKAEGYELLVDPVDLDMTFTHDGQTVRSGQLSGYAPKYIALPEGIDPNRITTGVIVNPDGTVFHVPTVVTKINSRYYALINDLRSHGSYSVIWNPQDFDDVKKHWGKVDVNNIAARLDLEGTGNNTFSPDRNVTRSEFSEIVVAGLGLMRQNVPNSIFPDVPESAWYQDAVTIANEFGIVRGYDNGNFYGDQQITREQGMAMIARAYSLIDPKTELSEEQITSLLAGYKDAASVSGWAREDVALLVEVGIVKGSGMELLSPKSNMTRAEVTALIARLLKTTNLIDK</sequence>
<evidence type="ECO:0000313" key="4">
    <source>
        <dbReference type="Proteomes" id="UP000270678"/>
    </source>
</evidence>
<evidence type="ECO:0000259" key="2">
    <source>
        <dbReference type="PROSITE" id="PS51272"/>
    </source>
</evidence>
<dbReference type="InterPro" id="IPR058515">
    <property type="entry name" value="DUF8202"/>
</dbReference>
<feature type="domain" description="SLH" evidence="2">
    <location>
        <begin position="1101"/>
        <end position="1161"/>
    </location>
</feature>
<dbReference type="KEGG" id="plut:EI981_07470"/>
<feature type="compositionally biased region" description="Polar residues" evidence="1">
    <location>
        <begin position="893"/>
        <end position="905"/>
    </location>
</feature>
<dbReference type="PANTHER" id="PTHR43308">
    <property type="entry name" value="OUTER MEMBRANE PROTEIN ALPHA-RELATED"/>
    <property type="match status" value="1"/>
</dbReference>
<dbReference type="InterPro" id="IPR013783">
    <property type="entry name" value="Ig-like_fold"/>
</dbReference>
<dbReference type="OrthoDB" id="663332at2"/>
<evidence type="ECO:0000313" key="3">
    <source>
        <dbReference type="EMBL" id="AZS14312.1"/>
    </source>
</evidence>
<dbReference type="Pfam" id="PF26628">
    <property type="entry name" value="DUF8202"/>
    <property type="match status" value="1"/>
</dbReference>
<dbReference type="InterPro" id="IPR051465">
    <property type="entry name" value="Cell_Envelope_Struct_Comp"/>
</dbReference>
<feature type="domain" description="SLH" evidence="2">
    <location>
        <begin position="1233"/>
        <end position="1294"/>
    </location>
</feature>
<proteinExistence type="predicted"/>
<gene>
    <name evidence="3" type="ORF">EI981_07470</name>
</gene>
<name>A0A3Q9I9Q5_9BACL</name>
<dbReference type="Pfam" id="PF19077">
    <property type="entry name" value="Big_13"/>
    <property type="match status" value="2"/>
</dbReference>
<feature type="compositionally biased region" description="Pro residues" evidence="1">
    <location>
        <begin position="865"/>
        <end position="875"/>
    </location>
</feature>
<dbReference type="InterPro" id="IPR025883">
    <property type="entry name" value="Cadherin-like_domain"/>
</dbReference>
<dbReference type="Pfam" id="PF12733">
    <property type="entry name" value="Cadherin-like"/>
    <property type="match status" value="1"/>
</dbReference>
<protein>
    <recommendedName>
        <fullName evidence="2">SLH domain-containing protein</fullName>
    </recommendedName>
</protein>
<dbReference type="InterPro" id="IPR001119">
    <property type="entry name" value="SLH_dom"/>
</dbReference>
<dbReference type="Pfam" id="PF00395">
    <property type="entry name" value="SLH"/>
    <property type="match status" value="3"/>
</dbReference>
<dbReference type="RefSeq" id="WP_126996859.1">
    <property type="nucleotide sequence ID" value="NZ_CP034346.1"/>
</dbReference>
<dbReference type="Proteomes" id="UP000270678">
    <property type="component" value="Chromosome"/>
</dbReference>